<organism evidence="13 14">
    <name type="scientific">Streptosporangium algeriense</name>
    <dbReference type="NCBI Taxonomy" id="1682748"/>
    <lineage>
        <taxon>Bacteria</taxon>
        <taxon>Bacillati</taxon>
        <taxon>Actinomycetota</taxon>
        <taxon>Actinomycetes</taxon>
        <taxon>Streptosporangiales</taxon>
        <taxon>Streptosporangiaceae</taxon>
        <taxon>Streptosporangium</taxon>
    </lineage>
</organism>
<dbReference type="InterPro" id="IPR034768">
    <property type="entry name" value="4FE4S_WBL"/>
</dbReference>
<evidence type="ECO:0000256" key="5">
    <source>
        <dbReference type="ARBA" id="ARBA00023004"/>
    </source>
</evidence>
<evidence type="ECO:0000256" key="10">
    <source>
        <dbReference type="ARBA" id="ARBA00023163"/>
    </source>
</evidence>
<dbReference type="Proteomes" id="UP001597024">
    <property type="component" value="Unassembled WGS sequence"/>
</dbReference>
<feature type="domain" description="4Fe-4S Wbl-type" evidence="12">
    <location>
        <begin position="13"/>
        <end position="70"/>
    </location>
</feature>
<comment type="function">
    <text evidence="11">Acts as a transcriptional regulator. Probably redox-responsive. The apo- but not holo-form probably binds DNA.</text>
</comment>
<protein>
    <recommendedName>
        <fullName evidence="11">Transcriptional regulator WhiB</fullName>
    </recommendedName>
</protein>
<feature type="binding site" evidence="11">
    <location>
        <position position="46"/>
    </location>
    <ligand>
        <name>[4Fe-4S] cluster</name>
        <dbReference type="ChEBI" id="CHEBI:49883"/>
    </ligand>
</feature>
<keyword evidence="9 11" id="KW-1015">Disulfide bond</keyword>
<evidence type="ECO:0000256" key="9">
    <source>
        <dbReference type="ARBA" id="ARBA00023157"/>
    </source>
</evidence>
<evidence type="ECO:0000313" key="14">
    <source>
        <dbReference type="Proteomes" id="UP001597024"/>
    </source>
</evidence>
<keyword evidence="7 11" id="KW-0805">Transcription regulation</keyword>
<keyword evidence="4 11" id="KW-0479">Metal-binding</keyword>
<dbReference type="InterPro" id="IPR003482">
    <property type="entry name" value="Whib"/>
</dbReference>
<comment type="caution">
    <text evidence="13">The sequence shown here is derived from an EMBL/GenBank/DDBJ whole genome shotgun (WGS) entry which is preliminary data.</text>
</comment>
<evidence type="ECO:0000256" key="2">
    <source>
        <dbReference type="ARBA" id="ARBA00006597"/>
    </source>
</evidence>
<sequence>MALPRPGWWTEAGCIDADPELFYPPQGGSPRVALRICRSCPVSLDCFAYSMARGEIYGVWGGTTEGDRRRLRAGGLRTGNGGRGHHG</sequence>
<feature type="binding site" evidence="11">
    <location>
        <position position="37"/>
    </location>
    <ligand>
        <name>[4Fe-4S] cluster</name>
        <dbReference type="ChEBI" id="CHEBI:49883"/>
    </ligand>
</feature>
<comment type="cofactor">
    <cofactor evidence="11">
        <name>[4Fe-4S] cluster</name>
        <dbReference type="ChEBI" id="CHEBI:49883"/>
    </cofactor>
    <text evidence="11">Binds 1 [4Fe-4S] cluster per subunit. Following nitrosylation of the [4Fe-4S] cluster binds 1 [4Fe-8(NO)] cluster per subunit.</text>
</comment>
<accession>A0ABW3DK00</accession>
<evidence type="ECO:0000256" key="11">
    <source>
        <dbReference type="HAMAP-Rule" id="MF_01479"/>
    </source>
</evidence>
<gene>
    <name evidence="11" type="primary">whiB</name>
    <name evidence="13" type="ORF">ACFQ08_00925</name>
</gene>
<keyword evidence="8 11" id="KW-0238">DNA-binding</keyword>
<comment type="PTM">
    <text evidence="11">Upon Fe-S cluster removal intramolecular disulfide bonds are formed.</text>
</comment>
<feature type="binding site" evidence="11">
    <location>
        <position position="14"/>
    </location>
    <ligand>
        <name>[4Fe-4S] cluster</name>
        <dbReference type="ChEBI" id="CHEBI:49883"/>
    </ligand>
</feature>
<dbReference type="EMBL" id="JBHTHX010000008">
    <property type="protein sequence ID" value="MFD0883130.1"/>
    <property type="molecule type" value="Genomic_DNA"/>
</dbReference>
<evidence type="ECO:0000256" key="7">
    <source>
        <dbReference type="ARBA" id="ARBA00023015"/>
    </source>
</evidence>
<keyword evidence="6 11" id="KW-0411">Iron-sulfur</keyword>
<evidence type="ECO:0000256" key="3">
    <source>
        <dbReference type="ARBA" id="ARBA00022485"/>
    </source>
</evidence>
<keyword evidence="5 11" id="KW-0408">Iron</keyword>
<dbReference type="PANTHER" id="PTHR38839">
    <property type="entry name" value="TRANSCRIPTIONAL REGULATOR WHID-RELATED"/>
    <property type="match status" value="1"/>
</dbReference>
<comment type="subcellular location">
    <subcellularLocation>
        <location evidence="1 11">Cytoplasm</location>
    </subcellularLocation>
</comment>
<keyword evidence="14" id="KW-1185">Reference proteome</keyword>
<dbReference type="HAMAP" id="MF_01479">
    <property type="entry name" value="WhiB"/>
    <property type="match status" value="1"/>
</dbReference>
<keyword evidence="11" id="KW-0963">Cytoplasm</keyword>
<dbReference type="PROSITE" id="PS51674">
    <property type="entry name" value="4FE4S_WBL"/>
    <property type="match status" value="1"/>
</dbReference>
<keyword evidence="10 11" id="KW-0804">Transcription</keyword>
<dbReference type="Pfam" id="PF02467">
    <property type="entry name" value="Whib"/>
    <property type="match status" value="1"/>
</dbReference>
<evidence type="ECO:0000256" key="8">
    <source>
        <dbReference type="ARBA" id="ARBA00023125"/>
    </source>
</evidence>
<evidence type="ECO:0000259" key="12">
    <source>
        <dbReference type="PROSITE" id="PS51674"/>
    </source>
</evidence>
<reference evidence="14" key="1">
    <citation type="journal article" date="2019" name="Int. J. Syst. Evol. Microbiol.">
        <title>The Global Catalogue of Microorganisms (GCM) 10K type strain sequencing project: providing services to taxonomists for standard genome sequencing and annotation.</title>
        <authorList>
            <consortium name="The Broad Institute Genomics Platform"/>
            <consortium name="The Broad Institute Genome Sequencing Center for Infectious Disease"/>
            <person name="Wu L."/>
            <person name="Ma J."/>
        </authorList>
    </citation>
    <scope>NUCLEOTIDE SEQUENCE [LARGE SCALE GENOMIC DNA]</scope>
    <source>
        <strain evidence="14">CCUG 62974</strain>
    </source>
</reference>
<comment type="similarity">
    <text evidence="2 11">Belongs to the WhiB family.</text>
</comment>
<evidence type="ECO:0000256" key="6">
    <source>
        <dbReference type="ARBA" id="ARBA00023014"/>
    </source>
</evidence>
<name>A0ABW3DK00_9ACTN</name>
<evidence type="ECO:0000313" key="13">
    <source>
        <dbReference type="EMBL" id="MFD0883130.1"/>
    </source>
</evidence>
<feature type="binding site" evidence="11">
    <location>
        <position position="40"/>
    </location>
    <ligand>
        <name>[4Fe-4S] cluster</name>
        <dbReference type="ChEBI" id="CHEBI:49883"/>
    </ligand>
</feature>
<proteinExistence type="inferred from homology"/>
<keyword evidence="3 11" id="KW-0004">4Fe-4S</keyword>
<dbReference type="PANTHER" id="PTHR38839:SF4">
    <property type="entry name" value="TRANSCRIPTIONAL REGULATOR WHIB"/>
    <property type="match status" value="1"/>
</dbReference>
<comment type="PTM">
    <text evidence="11">The Fe-S cluster can be nitrosylated by nitric oxide (NO).</text>
</comment>
<evidence type="ECO:0000256" key="1">
    <source>
        <dbReference type="ARBA" id="ARBA00004496"/>
    </source>
</evidence>
<evidence type="ECO:0000256" key="4">
    <source>
        <dbReference type="ARBA" id="ARBA00022723"/>
    </source>
</evidence>